<dbReference type="CDD" id="cd01335">
    <property type="entry name" value="Radical_SAM"/>
    <property type="match status" value="1"/>
</dbReference>
<dbReference type="InterPro" id="IPR006638">
    <property type="entry name" value="Elp3/MiaA/NifB-like_rSAM"/>
</dbReference>
<evidence type="ECO:0000256" key="2">
    <source>
        <dbReference type="ARBA" id="ARBA00022723"/>
    </source>
</evidence>
<dbReference type="SFLD" id="SFLDF00310">
    <property type="entry name" value="oxygen-independent_coproporphy"/>
    <property type="match status" value="1"/>
</dbReference>
<dbReference type="Gene3D" id="3.20.20.70">
    <property type="entry name" value="Aldolase class I"/>
    <property type="match status" value="1"/>
</dbReference>
<keyword evidence="7" id="KW-1185">Reference proteome</keyword>
<keyword evidence="2" id="KW-0479">Metal-binding</keyword>
<dbReference type="InterPro" id="IPR034505">
    <property type="entry name" value="Coproporphyrinogen-III_oxidase"/>
</dbReference>
<dbReference type="PROSITE" id="PS51918">
    <property type="entry name" value="RADICAL_SAM"/>
    <property type="match status" value="1"/>
</dbReference>
<dbReference type="GO" id="GO:0051989">
    <property type="term" value="F:coproporphyrinogen dehydrogenase activity"/>
    <property type="evidence" value="ECO:0007669"/>
    <property type="project" value="UniProtKB-EC"/>
</dbReference>
<dbReference type="SFLD" id="SFLDG01065">
    <property type="entry name" value="anaerobic_coproporphyrinogen-I"/>
    <property type="match status" value="1"/>
</dbReference>
<dbReference type="InterPro" id="IPR058240">
    <property type="entry name" value="rSAM_sf"/>
</dbReference>
<sequence length="499" mass="55697">MTLFIDGHAFHYEMENLCRVFYPQERIRVVYELAQDEIVIATSLQKGKTTTALTASYRAFVTKESRIRQVENNNPDYEKECERQMAVALFEVLVKVRGFTPKWGILTGVRPVKLMRRLIAEEGSEEAAARYFRERLLVSEEKTKLALHTVKAENVHLAKSRPDSFSLYISIPFCPTRCAYCSFVSVGIEKTFKLIPDYVRLLCKEIEETGKISKDLGLHLETVYFGGGTPTTLTAEQLTALLKAVRENFDLSTVREYTVEAGRPDTITKEKLDALKAGGVTRISINPQTMHDKVLAAIGRRHTAAQTVEAFHLARAAGFSNINMDLIAGLPADTAAGFADTLRQVIGLNPESVTVHTLSLKRASDLNQSGEGAARSAGNEVADMLHTAQALLGAAGFSPYYLYRQSRTLGNLENVGYSKPGFDGLYNVYIMDETHTILAVGAGAVTKLKQPDGPYIERIFNYKFPYEYNERFPSLLEKKKKVYEFYGRYPTDVTGFGGN</sequence>
<evidence type="ECO:0000256" key="3">
    <source>
        <dbReference type="ARBA" id="ARBA00023004"/>
    </source>
</evidence>
<accession>A0ABV1DX16</accession>
<keyword evidence="3" id="KW-0408">Iron</keyword>
<keyword evidence="6" id="KW-0560">Oxidoreductase</keyword>
<dbReference type="SFLD" id="SFLDS00029">
    <property type="entry name" value="Radical_SAM"/>
    <property type="match status" value="1"/>
</dbReference>
<name>A0ABV1DX16_9FIRM</name>
<protein>
    <submittedName>
        <fullName evidence="6">Coproporphyrinogen dehydrogenase HemZ</fullName>
        <ecNumber evidence="6">1.3.98.3</ecNumber>
    </submittedName>
</protein>
<dbReference type="EC" id="1.3.98.3" evidence="6"/>
<organism evidence="6 7">
    <name type="scientific">Solibaculum intestinale</name>
    <dbReference type="NCBI Taxonomy" id="3133165"/>
    <lineage>
        <taxon>Bacteria</taxon>
        <taxon>Bacillati</taxon>
        <taxon>Bacillota</taxon>
        <taxon>Clostridia</taxon>
        <taxon>Eubacteriales</taxon>
        <taxon>Oscillospiraceae</taxon>
        <taxon>Solibaculum</taxon>
    </lineage>
</organism>
<feature type="domain" description="Radical SAM core" evidence="5">
    <location>
        <begin position="159"/>
        <end position="395"/>
    </location>
</feature>
<keyword evidence="1" id="KW-0949">S-adenosyl-L-methionine</keyword>
<dbReference type="SMART" id="SM00729">
    <property type="entry name" value="Elp3"/>
    <property type="match status" value="1"/>
</dbReference>
<comment type="caution">
    <text evidence="6">The sequence shown here is derived from an EMBL/GenBank/DDBJ whole genome shotgun (WGS) entry which is preliminary data.</text>
</comment>
<proteinExistence type="predicted"/>
<evidence type="ECO:0000259" key="5">
    <source>
        <dbReference type="PROSITE" id="PS51918"/>
    </source>
</evidence>
<dbReference type="SUPFAM" id="SSF102114">
    <property type="entry name" value="Radical SAM enzymes"/>
    <property type="match status" value="1"/>
</dbReference>
<evidence type="ECO:0000256" key="1">
    <source>
        <dbReference type="ARBA" id="ARBA00022691"/>
    </source>
</evidence>
<dbReference type="InterPro" id="IPR023995">
    <property type="entry name" value="HemZ"/>
</dbReference>
<dbReference type="InterPro" id="IPR013785">
    <property type="entry name" value="Aldolase_TIM"/>
</dbReference>
<dbReference type="EMBL" id="JBBMFD010000001">
    <property type="protein sequence ID" value="MEQ2439597.1"/>
    <property type="molecule type" value="Genomic_DNA"/>
</dbReference>
<gene>
    <name evidence="6" type="primary">hemZ</name>
    <name evidence="6" type="ORF">WMO26_02000</name>
</gene>
<dbReference type="RefSeq" id="WP_349217854.1">
    <property type="nucleotide sequence ID" value="NZ_JBBMFD010000001.1"/>
</dbReference>
<dbReference type="SFLD" id="SFLDG01082">
    <property type="entry name" value="B12-binding_domain_containing"/>
    <property type="match status" value="1"/>
</dbReference>
<evidence type="ECO:0000256" key="4">
    <source>
        <dbReference type="ARBA" id="ARBA00023014"/>
    </source>
</evidence>
<keyword evidence="4" id="KW-0411">Iron-sulfur</keyword>
<dbReference type="Proteomes" id="UP001489509">
    <property type="component" value="Unassembled WGS sequence"/>
</dbReference>
<dbReference type="PANTHER" id="PTHR13932">
    <property type="entry name" value="COPROPORPHYRINIGEN III OXIDASE"/>
    <property type="match status" value="1"/>
</dbReference>
<dbReference type="Pfam" id="PF04055">
    <property type="entry name" value="Radical_SAM"/>
    <property type="match status" value="1"/>
</dbReference>
<evidence type="ECO:0000313" key="6">
    <source>
        <dbReference type="EMBL" id="MEQ2439597.1"/>
    </source>
</evidence>
<reference evidence="6 7" key="1">
    <citation type="submission" date="2024-03" db="EMBL/GenBank/DDBJ databases">
        <title>Human intestinal bacterial collection.</title>
        <authorList>
            <person name="Pauvert C."/>
            <person name="Hitch T.C.A."/>
            <person name="Clavel T."/>
        </authorList>
    </citation>
    <scope>NUCLEOTIDE SEQUENCE [LARGE SCALE GENOMIC DNA]</scope>
    <source>
        <strain evidence="6 7">CLA-JM-H44</strain>
    </source>
</reference>
<dbReference type="PANTHER" id="PTHR13932:SF1">
    <property type="entry name" value="OXYGEN-INDEPENDENT COPROPORPHYRINOGEN-III OXIDASE-LIKE PROTEIN HEMZ"/>
    <property type="match status" value="1"/>
</dbReference>
<evidence type="ECO:0000313" key="7">
    <source>
        <dbReference type="Proteomes" id="UP001489509"/>
    </source>
</evidence>
<dbReference type="InterPro" id="IPR007197">
    <property type="entry name" value="rSAM"/>
</dbReference>
<dbReference type="NCBIfam" id="TIGR03994">
    <property type="entry name" value="rSAM_HemZ"/>
    <property type="match status" value="1"/>
</dbReference>